<feature type="transmembrane region" description="Helical" evidence="1">
    <location>
        <begin position="33"/>
        <end position="56"/>
    </location>
</feature>
<dbReference type="PATRIC" id="fig|29423.5.peg.82"/>
<protein>
    <submittedName>
        <fullName evidence="2">Transmembrane protein</fullName>
    </submittedName>
</protein>
<evidence type="ECO:0000313" key="3">
    <source>
        <dbReference type="Proteomes" id="UP000054858"/>
    </source>
</evidence>
<feature type="transmembrane region" description="Helical" evidence="1">
    <location>
        <begin position="62"/>
        <end position="79"/>
    </location>
</feature>
<gene>
    <name evidence="2" type="ORF">Loak_0077</name>
</gene>
<sequence length="317" mass="36467">MIQLKTRLTQQLQNWIKKRSPSGNPQCLSSRHLYILPSAFGWGYVIVLLTLGIGAINYQLNPAFLLIFLMMIIGILNLWQNHRNLQGLCIRCLAVDDAEQGQPANIKLLLSVEAEHRYALFLAFEESSIVHVEKISKEEQMIFLALKTPHRGHFKLPPLKIYSNYPLGLSRVWSYLYFDISYYVYPLAVSPGFWPAPADNSIKTSPLLYPTGDEELHELKSVINPWIQTSRIAWKISARGQGWYLKQMTSPGGEHWLFRLEELPSEDIEKRLQQLSYWIQTAEQLGHRYGLELNGTRIPLGAGKTHMQTCLRQLAMY</sequence>
<dbReference type="AlphaFoldDB" id="A0A0W0XIZ3"/>
<reference evidence="2 3" key="1">
    <citation type="submission" date="2015-11" db="EMBL/GenBank/DDBJ databases">
        <title>Genomic analysis of 38 Legionella species identifies large and diverse effector repertoires.</title>
        <authorList>
            <person name="Burstein D."/>
            <person name="Amaro F."/>
            <person name="Zusman T."/>
            <person name="Lifshitz Z."/>
            <person name="Cohen O."/>
            <person name="Gilbert J.A."/>
            <person name="Pupko T."/>
            <person name="Shuman H.A."/>
            <person name="Segal G."/>
        </authorList>
    </citation>
    <scope>NUCLEOTIDE SEQUENCE [LARGE SCALE GENOMIC DNA]</scope>
    <source>
        <strain evidence="2 3">Oak Ridge-10</strain>
    </source>
</reference>
<keyword evidence="1" id="KW-0472">Membrane</keyword>
<name>A0A0W0XIZ3_9GAMM</name>
<organism evidence="2 3">
    <name type="scientific">Legionella oakridgensis</name>
    <dbReference type="NCBI Taxonomy" id="29423"/>
    <lineage>
        <taxon>Bacteria</taxon>
        <taxon>Pseudomonadati</taxon>
        <taxon>Pseudomonadota</taxon>
        <taxon>Gammaproteobacteria</taxon>
        <taxon>Legionellales</taxon>
        <taxon>Legionellaceae</taxon>
        <taxon>Legionella</taxon>
    </lineage>
</organism>
<evidence type="ECO:0000256" key="1">
    <source>
        <dbReference type="SAM" id="Phobius"/>
    </source>
</evidence>
<keyword evidence="1 2" id="KW-0812">Transmembrane</keyword>
<dbReference type="PANTHER" id="PTHR34351:SF1">
    <property type="entry name" value="SLR1927 PROTEIN"/>
    <property type="match status" value="1"/>
</dbReference>
<keyword evidence="1" id="KW-1133">Transmembrane helix</keyword>
<proteinExistence type="predicted"/>
<dbReference type="RefSeq" id="WP_051399021.1">
    <property type="nucleotide sequence ID" value="NZ_LCUA01000010.1"/>
</dbReference>
<evidence type="ECO:0000313" key="2">
    <source>
        <dbReference type="EMBL" id="KTD44566.1"/>
    </source>
</evidence>
<accession>A0A0W0XIZ3</accession>
<comment type="caution">
    <text evidence="2">The sequence shown here is derived from an EMBL/GenBank/DDBJ whole genome shotgun (WGS) entry which is preliminary data.</text>
</comment>
<dbReference type="PANTHER" id="PTHR34351">
    <property type="entry name" value="SLR1927 PROTEIN-RELATED"/>
    <property type="match status" value="1"/>
</dbReference>
<dbReference type="EMBL" id="LNYP01000002">
    <property type="protein sequence ID" value="KTD44566.1"/>
    <property type="molecule type" value="Genomic_DNA"/>
</dbReference>
<dbReference type="Proteomes" id="UP000054858">
    <property type="component" value="Unassembled WGS sequence"/>
</dbReference>